<sequence>MNPSFLQTSRSQLVNQLVFFDEEKTNFLNQYFPNISPERNKIDRMLSVYTTTLEQMFSDYSYETLNSIVLIGSEVNLKYMDDGSAETYTIVFPHQANLSQNRVSFLSPVGSQLLLTPVNETRQLGTPAGEIEVKLEQIRFTLSGEVQSALHEL</sequence>
<dbReference type="OrthoDB" id="2898253at2"/>
<feature type="domain" description="Transcription elongation factor GreA/GreB C-terminal" evidence="1">
    <location>
        <begin position="67"/>
        <end position="139"/>
    </location>
</feature>
<evidence type="ECO:0000259" key="1">
    <source>
        <dbReference type="Pfam" id="PF01272"/>
    </source>
</evidence>
<dbReference type="InterPro" id="IPR001437">
    <property type="entry name" value="Tscrpt_elong_fac_GreA/B_C"/>
</dbReference>
<dbReference type="RefSeq" id="WP_120747610.1">
    <property type="nucleotide sequence ID" value="NZ_RBAH01000008.1"/>
</dbReference>
<gene>
    <name evidence="2" type="ORF">D7M11_12735</name>
</gene>
<evidence type="ECO:0000313" key="2">
    <source>
        <dbReference type="EMBL" id="RKN84354.1"/>
    </source>
</evidence>
<proteinExistence type="predicted"/>
<dbReference type="Proteomes" id="UP000282311">
    <property type="component" value="Unassembled WGS sequence"/>
</dbReference>
<keyword evidence="2" id="KW-0648">Protein biosynthesis</keyword>
<dbReference type="EMBL" id="RBAH01000008">
    <property type="protein sequence ID" value="RKN84354.1"/>
    <property type="molecule type" value="Genomic_DNA"/>
</dbReference>
<dbReference type="Pfam" id="PF01272">
    <property type="entry name" value="GreA_GreB"/>
    <property type="match status" value="1"/>
</dbReference>
<reference evidence="2 3" key="1">
    <citation type="journal article" date="2007" name="Int. J. Syst. Evol. Microbiol.">
        <title>Paenibacillus ginsengarvi sp. nov., isolated from soil from ginseng cultivation.</title>
        <authorList>
            <person name="Yoon M.H."/>
            <person name="Ten L.N."/>
            <person name="Im W.T."/>
        </authorList>
    </citation>
    <scope>NUCLEOTIDE SEQUENCE [LARGE SCALE GENOMIC DNA]</scope>
    <source>
        <strain evidence="2 3">KCTC 13059</strain>
    </source>
</reference>
<accession>A0A3B0CIF6</accession>
<dbReference type="GO" id="GO:0003746">
    <property type="term" value="F:translation elongation factor activity"/>
    <property type="evidence" value="ECO:0007669"/>
    <property type="project" value="UniProtKB-KW"/>
</dbReference>
<dbReference type="GO" id="GO:0032784">
    <property type="term" value="P:regulation of DNA-templated transcription elongation"/>
    <property type="evidence" value="ECO:0007669"/>
    <property type="project" value="InterPro"/>
</dbReference>
<dbReference type="AlphaFoldDB" id="A0A3B0CIF6"/>
<keyword evidence="2" id="KW-0251">Elongation factor</keyword>
<protein>
    <submittedName>
        <fullName evidence="2">GreA/GreB family elongation factor</fullName>
    </submittedName>
</protein>
<name>A0A3B0CIF6_9BACL</name>
<dbReference type="Gene3D" id="3.10.50.30">
    <property type="entry name" value="Transcription elongation factor, GreA/GreB, C-terminal domain"/>
    <property type="match status" value="1"/>
</dbReference>
<evidence type="ECO:0000313" key="3">
    <source>
        <dbReference type="Proteomes" id="UP000282311"/>
    </source>
</evidence>
<dbReference type="SUPFAM" id="SSF54534">
    <property type="entry name" value="FKBP-like"/>
    <property type="match status" value="1"/>
</dbReference>
<keyword evidence="3" id="KW-1185">Reference proteome</keyword>
<organism evidence="2 3">
    <name type="scientific">Paenibacillus ginsengarvi</name>
    <dbReference type="NCBI Taxonomy" id="400777"/>
    <lineage>
        <taxon>Bacteria</taxon>
        <taxon>Bacillati</taxon>
        <taxon>Bacillota</taxon>
        <taxon>Bacilli</taxon>
        <taxon>Bacillales</taxon>
        <taxon>Paenibacillaceae</taxon>
        <taxon>Paenibacillus</taxon>
    </lineage>
</organism>
<dbReference type="GO" id="GO:0003677">
    <property type="term" value="F:DNA binding"/>
    <property type="evidence" value="ECO:0007669"/>
    <property type="project" value="InterPro"/>
</dbReference>
<dbReference type="InterPro" id="IPR036953">
    <property type="entry name" value="GreA/GreB_C_sf"/>
</dbReference>
<comment type="caution">
    <text evidence="2">The sequence shown here is derived from an EMBL/GenBank/DDBJ whole genome shotgun (WGS) entry which is preliminary data.</text>
</comment>